<gene>
    <name evidence="4" type="ORF">SAMN04487865_102613</name>
</gene>
<feature type="transmembrane region" description="Helical" evidence="2">
    <location>
        <begin position="43"/>
        <end position="61"/>
    </location>
</feature>
<dbReference type="Pfam" id="PF13441">
    <property type="entry name" value="Gly-zipper_YMGG"/>
    <property type="match status" value="1"/>
</dbReference>
<sequence length="227" mass="23884">MASTTFGISSKITAFAVAITLALGSCGCTNIKDDSTRTKTEGTLAGAGIGAAVGAGLGALFGGSKGALAGAAIGAGVGSLSGYFYGKHVADKKAEYASREEWLDACIDRSRQVTADTKKYNEQLKKDIAALDKETKTLTAKNANTDKKTLKEESKKIAALQSDTQKNISNLESEVEKQKTVLADAKKNGDNQEAKILDAEIKKLNAQIKEMKEYNNKLASISARVAV</sequence>
<feature type="transmembrane region" description="Helical" evidence="2">
    <location>
        <begin position="12"/>
        <end position="31"/>
    </location>
</feature>
<keyword evidence="5" id="KW-1185">Reference proteome</keyword>
<organism evidence="4 5">
    <name type="scientific">Succinivibrio dextrinosolvens</name>
    <dbReference type="NCBI Taxonomy" id="83771"/>
    <lineage>
        <taxon>Bacteria</taxon>
        <taxon>Pseudomonadati</taxon>
        <taxon>Pseudomonadota</taxon>
        <taxon>Gammaproteobacteria</taxon>
        <taxon>Aeromonadales</taxon>
        <taxon>Succinivibrionaceae</taxon>
        <taxon>Succinivibrio</taxon>
    </lineage>
</organism>
<dbReference type="Proteomes" id="UP000243374">
    <property type="component" value="Unassembled WGS sequence"/>
</dbReference>
<evidence type="ECO:0000259" key="3">
    <source>
        <dbReference type="Pfam" id="PF13441"/>
    </source>
</evidence>
<keyword evidence="2" id="KW-0812">Transmembrane</keyword>
<dbReference type="EMBL" id="FOSF01000026">
    <property type="protein sequence ID" value="SFK11340.1"/>
    <property type="molecule type" value="Genomic_DNA"/>
</dbReference>
<keyword evidence="1" id="KW-0175">Coiled coil</keyword>
<evidence type="ECO:0000256" key="1">
    <source>
        <dbReference type="SAM" id="Coils"/>
    </source>
</evidence>
<feature type="transmembrane region" description="Helical" evidence="2">
    <location>
        <begin position="67"/>
        <end position="86"/>
    </location>
</feature>
<protein>
    <submittedName>
        <fullName evidence="4">YMGG-like Gly-zipper</fullName>
    </submittedName>
</protein>
<evidence type="ECO:0000313" key="5">
    <source>
        <dbReference type="Proteomes" id="UP000243374"/>
    </source>
</evidence>
<evidence type="ECO:0000256" key="2">
    <source>
        <dbReference type="SAM" id="Phobius"/>
    </source>
</evidence>
<dbReference type="OrthoDB" id="193694at2"/>
<name>A0A662Z9H8_9GAMM</name>
<feature type="domain" description="YMGG-like Gly-zipper" evidence="3">
    <location>
        <begin position="42"/>
        <end position="83"/>
    </location>
</feature>
<dbReference type="RefSeq" id="WP_074840756.1">
    <property type="nucleotide sequence ID" value="NZ_CP047056.1"/>
</dbReference>
<feature type="coiled-coil region" evidence="1">
    <location>
        <begin position="168"/>
        <end position="224"/>
    </location>
</feature>
<dbReference type="AlphaFoldDB" id="A0A662Z9H8"/>
<accession>A0A662Z9H8</accession>
<proteinExistence type="predicted"/>
<keyword evidence="2" id="KW-0472">Membrane</keyword>
<reference evidence="4 5" key="1">
    <citation type="submission" date="2016-10" db="EMBL/GenBank/DDBJ databases">
        <authorList>
            <person name="Varghese N."/>
            <person name="Submissions S."/>
        </authorList>
    </citation>
    <scope>NUCLEOTIDE SEQUENCE [LARGE SCALE GENOMIC DNA]</scope>
    <source>
        <strain evidence="4 5">22B</strain>
    </source>
</reference>
<keyword evidence="2" id="KW-1133">Transmembrane helix</keyword>
<dbReference type="InterPro" id="IPR027367">
    <property type="entry name" value="Gly-zipper_YMGG"/>
</dbReference>
<evidence type="ECO:0000313" key="4">
    <source>
        <dbReference type="EMBL" id="SFK11340.1"/>
    </source>
</evidence>